<proteinExistence type="inferred from homology"/>
<name>A0ABT9XVV7_9BACI</name>
<evidence type="ECO:0000259" key="4">
    <source>
        <dbReference type="Pfam" id="PF01048"/>
    </source>
</evidence>
<dbReference type="InterPro" id="IPR000845">
    <property type="entry name" value="Nucleoside_phosphorylase_d"/>
</dbReference>
<dbReference type="SUPFAM" id="SSF53167">
    <property type="entry name" value="Purine and uridine phosphorylases"/>
    <property type="match status" value="1"/>
</dbReference>
<dbReference type="Gene3D" id="3.40.50.1580">
    <property type="entry name" value="Nucleoside phosphorylase domain"/>
    <property type="match status" value="1"/>
</dbReference>
<dbReference type="HAMAP" id="MF_01963">
    <property type="entry name" value="MTAP"/>
    <property type="match status" value="1"/>
</dbReference>
<comment type="catalytic activity">
    <reaction evidence="3">
        <text>a purine D-ribonucleoside + phosphate = a purine nucleobase + alpha-D-ribose 1-phosphate</text>
        <dbReference type="Rhea" id="RHEA:19805"/>
        <dbReference type="ChEBI" id="CHEBI:26386"/>
        <dbReference type="ChEBI" id="CHEBI:43474"/>
        <dbReference type="ChEBI" id="CHEBI:57720"/>
        <dbReference type="ChEBI" id="CHEBI:142355"/>
        <dbReference type="EC" id="2.4.2.1"/>
    </reaction>
</comment>
<feature type="site" description="Important for substrate specificity" evidence="3">
    <location>
        <position position="156"/>
    </location>
</feature>
<dbReference type="EMBL" id="JAUSTW010000004">
    <property type="protein sequence ID" value="MDQ0199714.1"/>
    <property type="molecule type" value="Genomic_DNA"/>
</dbReference>
<accession>A0ABT9XVV7</accession>
<organism evidence="5 6">
    <name type="scientific">Neobacillus ginsengisoli</name>
    <dbReference type="NCBI Taxonomy" id="904295"/>
    <lineage>
        <taxon>Bacteria</taxon>
        <taxon>Bacillati</taxon>
        <taxon>Bacillota</taxon>
        <taxon>Bacilli</taxon>
        <taxon>Bacillales</taxon>
        <taxon>Bacillaceae</taxon>
        <taxon>Neobacillus</taxon>
    </lineage>
</organism>
<evidence type="ECO:0000256" key="3">
    <source>
        <dbReference type="HAMAP-Rule" id="MF_01963"/>
    </source>
</evidence>
<dbReference type="Proteomes" id="UP001224122">
    <property type="component" value="Unassembled WGS sequence"/>
</dbReference>
<dbReference type="Pfam" id="PF01048">
    <property type="entry name" value="PNP_UDP_1"/>
    <property type="match status" value="1"/>
</dbReference>
<comment type="caution">
    <text evidence="5">The sequence shown here is derived from an EMBL/GenBank/DDBJ whole genome shotgun (WGS) entry which is preliminary data.</text>
</comment>
<feature type="site" description="Important for substrate specificity" evidence="3">
    <location>
        <position position="210"/>
    </location>
</feature>
<gene>
    <name evidence="5" type="ORF">J2S10_002896</name>
</gene>
<comment type="subunit">
    <text evidence="3">Homohexamer. Dimer of a homotrimer.</text>
</comment>
<dbReference type="PANTHER" id="PTHR42679">
    <property type="entry name" value="S-METHYL-5'-THIOADENOSINE PHOSPHORYLASE"/>
    <property type="match status" value="1"/>
</dbReference>
<comment type="function">
    <text evidence="3">Purine nucleoside phosphorylase involved in purine salvage.</text>
</comment>
<sequence length="255" mass="28004">MKIGLIGGTGLYDLFHLLTEQCIETEYGQVPLLKGEYEGKKVYFLPRHGTVHGVLAPYVNYKANLMALKKAGVDQIIAVSAVGSVNPDIPISGLTLPDQLVDFTRRRENTYGKFSADMTLPFCPDLQQAVRSAAQENGQKLYENTTLICVDGPIYETRNELQLFSSWGMDIVGMTNATEAALARELGICFSVVTLSTDLATGFASIPPDLATHKKVAAENKEKVKALVEKALSLLPKQKSCQCAKSYNDYMFLKK</sequence>
<feature type="binding site" evidence="3">
    <location>
        <begin position="47"/>
        <end position="48"/>
    </location>
    <ligand>
        <name>phosphate</name>
        <dbReference type="ChEBI" id="CHEBI:43474"/>
    </ligand>
</feature>
<keyword evidence="2 3" id="KW-0808">Transferase</keyword>
<keyword evidence="3" id="KW-0660">Purine salvage</keyword>
<feature type="binding site" evidence="3">
    <location>
        <position position="9"/>
    </location>
    <ligand>
        <name>phosphate</name>
        <dbReference type="ChEBI" id="CHEBI:43474"/>
    </ligand>
</feature>
<keyword evidence="1 3" id="KW-0328">Glycosyltransferase</keyword>
<dbReference type="InterPro" id="IPR018099">
    <property type="entry name" value="Purine_phosphorylase-2_CS"/>
</dbReference>
<feature type="binding site" evidence="3">
    <location>
        <begin position="80"/>
        <end position="81"/>
    </location>
    <ligand>
        <name>phosphate</name>
        <dbReference type="ChEBI" id="CHEBI:43474"/>
    </ligand>
</feature>
<reference evidence="5 6" key="1">
    <citation type="submission" date="2023-07" db="EMBL/GenBank/DDBJ databases">
        <title>Genomic Encyclopedia of Type Strains, Phase IV (KMG-IV): sequencing the most valuable type-strain genomes for metagenomic binning, comparative biology and taxonomic classification.</title>
        <authorList>
            <person name="Goeker M."/>
        </authorList>
    </citation>
    <scope>NUCLEOTIDE SEQUENCE [LARGE SCALE GENOMIC DNA]</scope>
    <source>
        <strain evidence="5 6">DSM 27594</strain>
    </source>
</reference>
<keyword evidence="6" id="KW-1185">Reference proteome</keyword>
<protein>
    <recommendedName>
        <fullName evidence="3">Purine nucleoside phosphorylase</fullName>
        <shortName evidence="3">PNP</shortName>
        <ecNumber evidence="3">2.4.2.1</ecNumber>
    </recommendedName>
</protein>
<dbReference type="InterPro" id="IPR010044">
    <property type="entry name" value="MTAP"/>
</dbReference>
<evidence type="ECO:0000313" key="6">
    <source>
        <dbReference type="Proteomes" id="UP001224122"/>
    </source>
</evidence>
<dbReference type="GO" id="GO:0017061">
    <property type="term" value="F:S-methyl-5-thioadenosine phosphorylase activity"/>
    <property type="evidence" value="ECO:0007669"/>
    <property type="project" value="UniProtKB-EC"/>
</dbReference>
<evidence type="ECO:0000313" key="5">
    <source>
        <dbReference type="EMBL" id="MDQ0199714.1"/>
    </source>
</evidence>
<evidence type="ECO:0000256" key="2">
    <source>
        <dbReference type="ARBA" id="ARBA00022679"/>
    </source>
</evidence>
<feature type="binding site" evidence="3">
    <location>
        <position position="175"/>
    </location>
    <ligand>
        <name>phosphate</name>
        <dbReference type="ChEBI" id="CHEBI:43474"/>
    </ligand>
</feature>
<dbReference type="RefSeq" id="WP_307408891.1">
    <property type="nucleotide sequence ID" value="NZ_JAUSTW010000004.1"/>
</dbReference>
<feature type="domain" description="Nucleoside phosphorylase" evidence="4">
    <location>
        <begin position="2"/>
        <end position="232"/>
    </location>
</feature>
<dbReference type="PROSITE" id="PS01240">
    <property type="entry name" value="PNP_MTAP_2"/>
    <property type="match status" value="1"/>
</dbReference>
<comment type="pathway">
    <text evidence="3">Purine metabolism; purine nucleoside salvage.</text>
</comment>
<comment type="miscellaneous">
    <text evidence="3">Although this enzyme belongs to the family of MTA phosphorylases based on sequence homology, it lacks several conserved amino acids in the substrate binding pocket that confer specificity towards MTA.</text>
</comment>
<feature type="binding site" evidence="3">
    <location>
        <begin position="198"/>
        <end position="200"/>
    </location>
    <ligand>
        <name>substrate</name>
    </ligand>
</feature>
<feature type="binding site" evidence="3">
    <location>
        <position position="174"/>
    </location>
    <ligand>
        <name>substrate</name>
    </ligand>
</feature>
<dbReference type="EC" id="2.4.2.1" evidence="3"/>
<evidence type="ECO:0000256" key="1">
    <source>
        <dbReference type="ARBA" id="ARBA00022676"/>
    </source>
</evidence>
<dbReference type="InterPro" id="IPR035994">
    <property type="entry name" value="Nucleoside_phosphorylase_sf"/>
</dbReference>
<dbReference type="CDD" id="cd09010">
    <property type="entry name" value="MTAP_SsMTAPII_like_MTIP"/>
    <property type="match status" value="1"/>
</dbReference>
<comment type="similarity">
    <text evidence="3">Belongs to the PNP/MTAP phosphorylase family. MTAP subfamily.</text>
</comment>
<dbReference type="PANTHER" id="PTHR42679:SF2">
    <property type="entry name" value="S-METHYL-5'-THIOADENOSINE PHOSPHORYLASE"/>
    <property type="match status" value="1"/>
</dbReference>